<gene>
    <name evidence="3" type="ORF">B0H63DRAFT_445764</name>
</gene>
<sequence length="177" mass="18561">MLFKTTTLALLLSTVVAIPTSLSLTEPGDDSLVVIDTLQLAEGTLTIFGANPGHNATEVSSEASSLLTRRCGANNVVCDKNHAPALNTCNELVKRIKGSSLTLNSSPRSVCLSRSGGNCCISWASDIGNVRESDLYNAAKKSLDRCVGEKNSGRATDVAINGKCLNQCLSDRATGCK</sequence>
<evidence type="ECO:0000259" key="2">
    <source>
        <dbReference type="Pfam" id="PF20493"/>
    </source>
</evidence>
<proteinExistence type="predicted"/>
<protein>
    <recommendedName>
        <fullName evidence="2">WD-like domain-containing protein</fullName>
    </recommendedName>
</protein>
<evidence type="ECO:0000313" key="4">
    <source>
        <dbReference type="Proteomes" id="UP001285441"/>
    </source>
</evidence>
<reference evidence="3" key="2">
    <citation type="submission" date="2023-06" db="EMBL/GenBank/DDBJ databases">
        <authorList>
            <consortium name="Lawrence Berkeley National Laboratory"/>
            <person name="Haridas S."/>
            <person name="Hensen N."/>
            <person name="Bonometti L."/>
            <person name="Westerberg I."/>
            <person name="Brannstrom I.O."/>
            <person name="Guillou S."/>
            <person name="Cros-Aarteil S."/>
            <person name="Calhoun S."/>
            <person name="Kuo A."/>
            <person name="Mondo S."/>
            <person name="Pangilinan J."/>
            <person name="Riley R."/>
            <person name="LaButti K."/>
            <person name="Andreopoulos B."/>
            <person name="Lipzen A."/>
            <person name="Chen C."/>
            <person name="Yanf M."/>
            <person name="Daum C."/>
            <person name="Ng V."/>
            <person name="Clum A."/>
            <person name="Steindorff A."/>
            <person name="Ohm R."/>
            <person name="Martin F."/>
            <person name="Silar P."/>
            <person name="Natvig D."/>
            <person name="Lalanne C."/>
            <person name="Gautier V."/>
            <person name="Ament-velasquez S.L."/>
            <person name="Kruys A."/>
            <person name="Hutchinson M.I."/>
            <person name="Powell A.J."/>
            <person name="Barry K."/>
            <person name="Miller A.N."/>
            <person name="Grigoriev I.V."/>
            <person name="Debuchy R."/>
            <person name="Gladieux P."/>
            <person name="Thoren M.H."/>
            <person name="Johannesson H."/>
        </authorList>
    </citation>
    <scope>NUCLEOTIDE SEQUENCE</scope>
    <source>
        <strain evidence="3">CBS 232.78</strain>
    </source>
</reference>
<feature type="chain" id="PRO_5042194179" description="WD-like domain-containing protein" evidence="1">
    <location>
        <begin position="18"/>
        <end position="177"/>
    </location>
</feature>
<organism evidence="3 4">
    <name type="scientific">Podospora didyma</name>
    <dbReference type="NCBI Taxonomy" id="330526"/>
    <lineage>
        <taxon>Eukaryota</taxon>
        <taxon>Fungi</taxon>
        <taxon>Dikarya</taxon>
        <taxon>Ascomycota</taxon>
        <taxon>Pezizomycotina</taxon>
        <taxon>Sordariomycetes</taxon>
        <taxon>Sordariomycetidae</taxon>
        <taxon>Sordariales</taxon>
        <taxon>Podosporaceae</taxon>
        <taxon>Podospora</taxon>
    </lineage>
</organism>
<feature type="signal peptide" evidence="1">
    <location>
        <begin position="1"/>
        <end position="17"/>
    </location>
</feature>
<keyword evidence="1" id="KW-0732">Signal</keyword>
<keyword evidence="4" id="KW-1185">Reference proteome</keyword>
<dbReference type="Pfam" id="PF20493">
    <property type="entry name" value="WD-like_fungi"/>
    <property type="match status" value="1"/>
</dbReference>
<reference evidence="3" key="1">
    <citation type="journal article" date="2023" name="Mol. Phylogenet. Evol.">
        <title>Genome-scale phylogeny and comparative genomics of the fungal order Sordariales.</title>
        <authorList>
            <person name="Hensen N."/>
            <person name="Bonometti L."/>
            <person name="Westerberg I."/>
            <person name="Brannstrom I.O."/>
            <person name="Guillou S."/>
            <person name="Cros-Aarteil S."/>
            <person name="Calhoun S."/>
            <person name="Haridas S."/>
            <person name="Kuo A."/>
            <person name="Mondo S."/>
            <person name="Pangilinan J."/>
            <person name="Riley R."/>
            <person name="LaButti K."/>
            <person name="Andreopoulos B."/>
            <person name="Lipzen A."/>
            <person name="Chen C."/>
            <person name="Yan M."/>
            <person name="Daum C."/>
            <person name="Ng V."/>
            <person name="Clum A."/>
            <person name="Steindorff A."/>
            <person name="Ohm R.A."/>
            <person name="Martin F."/>
            <person name="Silar P."/>
            <person name="Natvig D.O."/>
            <person name="Lalanne C."/>
            <person name="Gautier V."/>
            <person name="Ament-Velasquez S.L."/>
            <person name="Kruys A."/>
            <person name="Hutchinson M.I."/>
            <person name="Powell A.J."/>
            <person name="Barry K."/>
            <person name="Miller A.N."/>
            <person name="Grigoriev I.V."/>
            <person name="Debuchy R."/>
            <person name="Gladieux P."/>
            <person name="Hiltunen Thoren M."/>
            <person name="Johannesson H."/>
        </authorList>
    </citation>
    <scope>NUCLEOTIDE SEQUENCE</scope>
    <source>
        <strain evidence="3">CBS 232.78</strain>
    </source>
</reference>
<comment type="caution">
    <text evidence="3">The sequence shown here is derived from an EMBL/GenBank/DDBJ whole genome shotgun (WGS) entry which is preliminary data.</text>
</comment>
<name>A0AAE0NXW8_9PEZI</name>
<dbReference type="Proteomes" id="UP001285441">
    <property type="component" value="Unassembled WGS sequence"/>
</dbReference>
<dbReference type="EMBL" id="JAULSW010000002">
    <property type="protein sequence ID" value="KAK3389584.1"/>
    <property type="molecule type" value="Genomic_DNA"/>
</dbReference>
<feature type="domain" description="WD-like" evidence="2">
    <location>
        <begin position="73"/>
        <end position="176"/>
    </location>
</feature>
<evidence type="ECO:0000313" key="3">
    <source>
        <dbReference type="EMBL" id="KAK3389584.1"/>
    </source>
</evidence>
<accession>A0AAE0NXW8</accession>
<dbReference type="InterPro" id="IPR046925">
    <property type="entry name" value="WD-like_fungi"/>
</dbReference>
<evidence type="ECO:0000256" key="1">
    <source>
        <dbReference type="SAM" id="SignalP"/>
    </source>
</evidence>
<dbReference type="AlphaFoldDB" id="A0AAE0NXW8"/>